<proteinExistence type="inferred from homology"/>
<evidence type="ECO:0000256" key="3">
    <source>
        <dbReference type="ARBA" id="ARBA00009595"/>
    </source>
</evidence>
<dbReference type="EMBL" id="JAGFBF010000004">
    <property type="protein sequence ID" value="MBO2989624.1"/>
    <property type="molecule type" value="Genomic_DNA"/>
</dbReference>
<evidence type="ECO:0000256" key="5">
    <source>
        <dbReference type="ARBA" id="ARBA00022723"/>
    </source>
</evidence>
<dbReference type="InterPro" id="IPR015797">
    <property type="entry name" value="NUDIX_hydrolase-like_dom_sf"/>
</dbReference>
<evidence type="ECO:0000313" key="11">
    <source>
        <dbReference type="EMBL" id="MBO2989624.1"/>
    </source>
</evidence>
<keyword evidence="7" id="KW-0460">Magnesium</keyword>
<evidence type="ECO:0000256" key="6">
    <source>
        <dbReference type="ARBA" id="ARBA00022801"/>
    </source>
</evidence>
<dbReference type="PANTHER" id="PTHR42904:SF6">
    <property type="entry name" value="NAD-CAPPED RNA HYDROLASE NUDT12"/>
    <property type="match status" value="1"/>
</dbReference>
<keyword evidence="5" id="KW-0479">Metal-binding</keyword>
<comment type="catalytic activity">
    <reaction evidence="9">
        <text>a 5'-end NAD(+)-phospho-ribonucleoside in mRNA + H2O = a 5'-end phospho-adenosine-phospho-ribonucleoside in mRNA + beta-nicotinamide D-ribonucleotide + 2 H(+)</text>
        <dbReference type="Rhea" id="RHEA:60876"/>
        <dbReference type="Rhea" id="RHEA-COMP:15698"/>
        <dbReference type="Rhea" id="RHEA-COMP:15719"/>
        <dbReference type="ChEBI" id="CHEBI:14649"/>
        <dbReference type="ChEBI" id="CHEBI:15377"/>
        <dbReference type="ChEBI" id="CHEBI:15378"/>
        <dbReference type="ChEBI" id="CHEBI:144029"/>
        <dbReference type="ChEBI" id="CHEBI:144051"/>
    </reaction>
    <physiologicalReaction direction="left-to-right" evidence="9">
        <dbReference type="Rhea" id="RHEA:60877"/>
    </physiologicalReaction>
</comment>
<dbReference type="CDD" id="cd03429">
    <property type="entry name" value="NUDIX_NADH_pyrophosphatase_Nudt13"/>
    <property type="match status" value="1"/>
</dbReference>
<dbReference type="InterPro" id="IPR000086">
    <property type="entry name" value="NUDIX_hydrolase_dom"/>
</dbReference>
<evidence type="ECO:0000256" key="7">
    <source>
        <dbReference type="ARBA" id="ARBA00022842"/>
    </source>
</evidence>
<dbReference type="Gene3D" id="3.90.79.20">
    <property type="match status" value="1"/>
</dbReference>
<evidence type="ECO:0000256" key="9">
    <source>
        <dbReference type="ARBA" id="ARBA00023679"/>
    </source>
</evidence>
<dbReference type="AlphaFoldDB" id="A0A939TMX3"/>
<feature type="domain" description="Nudix hydrolase" evidence="10">
    <location>
        <begin position="179"/>
        <end position="310"/>
    </location>
</feature>
<organism evidence="11 12">
    <name type="scientific">Leucobacter tardus</name>
    <dbReference type="NCBI Taxonomy" id="501483"/>
    <lineage>
        <taxon>Bacteria</taxon>
        <taxon>Bacillati</taxon>
        <taxon>Actinomycetota</taxon>
        <taxon>Actinomycetes</taxon>
        <taxon>Micrococcales</taxon>
        <taxon>Microbacteriaceae</taxon>
        <taxon>Leucobacter</taxon>
    </lineage>
</organism>
<dbReference type="GO" id="GO:0019677">
    <property type="term" value="P:NAD+ catabolic process"/>
    <property type="evidence" value="ECO:0007669"/>
    <property type="project" value="TreeGrafter"/>
</dbReference>
<evidence type="ECO:0000256" key="4">
    <source>
        <dbReference type="ARBA" id="ARBA00012381"/>
    </source>
</evidence>
<evidence type="ECO:0000313" key="12">
    <source>
        <dbReference type="Proteomes" id="UP000668403"/>
    </source>
</evidence>
<keyword evidence="6 11" id="KW-0378">Hydrolase</keyword>
<evidence type="ECO:0000259" key="10">
    <source>
        <dbReference type="PROSITE" id="PS51462"/>
    </source>
</evidence>
<dbReference type="PROSITE" id="PS00893">
    <property type="entry name" value="NUDIX_BOX"/>
    <property type="match status" value="1"/>
</dbReference>
<comment type="similarity">
    <text evidence="3">Belongs to the Nudix hydrolase family. NudC subfamily.</text>
</comment>
<comment type="caution">
    <text evidence="11">The sequence shown here is derived from an EMBL/GenBank/DDBJ whole genome shotgun (WGS) entry which is preliminary data.</text>
</comment>
<dbReference type="EC" id="3.6.1.22" evidence="4"/>
<dbReference type="InterPro" id="IPR050241">
    <property type="entry name" value="NAD-cap_RNA_hydrolase_NudC"/>
</dbReference>
<evidence type="ECO:0000256" key="2">
    <source>
        <dbReference type="ARBA" id="ARBA00001947"/>
    </source>
</evidence>
<sequence>MPDSRPPLATGAFDRDAVTRSSEAALAEAWSDPVARVLGMRGSLVPVVSSGDALALRTTSGEFSLRDDRAVRSYLGRIDGAPIFAEELDAGSTDGSHEAGAVVPGASAETDTGLAESQWAHPFECAARLVPVEREVLAVAAALARWHESAGFSPRDGEPLTPTMGGWAGVDPHGGEHFPRTDPAVIVLVEHEGRVLLGSNALWQTNRFSLLAGFVEAGESAEHTVEREVFEEAGVRVDRVTYVASQPWPFPRSLMLGFHARLVPGSDPDQLEPDRSEISELRWFSRDELRDPAPELQLPGSLSIARWMIDDWIAEGDGADERA</sequence>
<dbReference type="InterPro" id="IPR049734">
    <property type="entry name" value="NudC-like_C"/>
</dbReference>
<dbReference type="NCBIfam" id="NF001299">
    <property type="entry name" value="PRK00241.1"/>
    <property type="match status" value="1"/>
</dbReference>
<keyword evidence="8" id="KW-0520">NAD</keyword>
<evidence type="ECO:0000256" key="1">
    <source>
        <dbReference type="ARBA" id="ARBA00001946"/>
    </source>
</evidence>
<dbReference type="PROSITE" id="PS51462">
    <property type="entry name" value="NUDIX"/>
    <property type="match status" value="1"/>
</dbReference>
<dbReference type="Pfam" id="PF00293">
    <property type="entry name" value="NUDIX"/>
    <property type="match status" value="1"/>
</dbReference>
<reference evidence="11" key="1">
    <citation type="submission" date="2021-03" db="EMBL/GenBank/DDBJ databases">
        <title>Leucobacter chromiisoli sp. nov., isolated from chromium-containing soil of chemical plant.</title>
        <authorList>
            <person name="Xu Z."/>
        </authorList>
    </citation>
    <scope>NUCLEOTIDE SEQUENCE</scope>
    <source>
        <strain evidence="11">K 70/01</strain>
    </source>
</reference>
<comment type="cofactor">
    <cofactor evidence="2">
        <name>Zn(2+)</name>
        <dbReference type="ChEBI" id="CHEBI:29105"/>
    </cofactor>
</comment>
<dbReference type="SUPFAM" id="SSF55811">
    <property type="entry name" value="Nudix"/>
    <property type="match status" value="1"/>
</dbReference>
<keyword evidence="12" id="KW-1185">Reference proteome</keyword>
<comment type="cofactor">
    <cofactor evidence="1">
        <name>Mg(2+)</name>
        <dbReference type="ChEBI" id="CHEBI:18420"/>
    </cofactor>
</comment>
<accession>A0A939TMX3</accession>
<dbReference type="Proteomes" id="UP000668403">
    <property type="component" value="Unassembled WGS sequence"/>
</dbReference>
<name>A0A939TMX3_9MICO</name>
<dbReference type="GO" id="GO:0046872">
    <property type="term" value="F:metal ion binding"/>
    <property type="evidence" value="ECO:0007669"/>
    <property type="project" value="UniProtKB-KW"/>
</dbReference>
<dbReference type="GO" id="GO:0006742">
    <property type="term" value="P:NADP+ catabolic process"/>
    <property type="evidence" value="ECO:0007669"/>
    <property type="project" value="TreeGrafter"/>
</dbReference>
<protein>
    <recommendedName>
        <fullName evidence="4">NAD(+) diphosphatase</fullName>
        <ecNumber evidence="4">3.6.1.22</ecNumber>
    </recommendedName>
</protein>
<dbReference type="RefSeq" id="WP_208237987.1">
    <property type="nucleotide sequence ID" value="NZ_BAAAQU010000001.1"/>
</dbReference>
<dbReference type="PANTHER" id="PTHR42904">
    <property type="entry name" value="NUDIX HYDROLASE, NUDC SUBFAMILY"/>
    <property type="match status" value="1"/>
</dbReference>
<dbReference type="GO" id="GO:0035529">
    <property type="term" value="F:NADH pyrophosphatase activity"/>
    <property type="evidence" value="ECO:0007669"/>
    <property type="project" value="TreeGrafter"/>
</dbReference>
<dbReference type="GO" id="GO:0005829">
    <property type="term" value="C:cytosol"/>
    <property type="evidence" value="ECO:0007669"/>
    <property type="project" value="TreeGrafter"/>
</dbReference>
<dbReference type="Gene3D" id="3.90.79.10">
    <property type="entry name" value="Nucleoside Triphosphate Pyrophosphohydrolase"/>
    <property type="match status" value="1"/>
</dbReference>
<gene>
    <name evidence="11" type="primary">nudC</name>
    <name evidence="11" type="ORF">J4H85_06395</name>
</gene>
<dbReference type="InterPro" id="IPR020084">
    <property type="entry name" value="NUDIX_hydrolase_CS"/>
</dbReference>
<evidence type="ECO:0000256" key="8">
    <source>
        <dbReference type="ARBA" id="ARBA00023027"/>
    </source>
</evidence>